<evidence type="ECO:0000256" key="1">
    <source>
        <dbReference type="ARBA" id="ARBA00000085"/>
    </source>
</evidence>
<keyword evidence="5" id="KW-0597">Phosphoprotein</keyword>
<dbReference type="Pfam" id="PF02518">
    <property type="entry name" value="HATPase_c"/>
    <property type="match status" value="1"/>
</dbReference>
<dbReference type="EMBL" id="MAPZ01000019">
    <property type="protein sequence ID" value="OBY10965.1"/>
    <property type="molecule type" value="Genomic_DNA"/>
</dbReference>
<comment type="caution">
    <text evidence="16">The sequence shown here is derived from an EMBL/GenBank/DDBJ whole genome shotgun (WGS) entry which is preliminary data.</text>
</comment>
<dbReference type="SUPFAM" id="SSF47384">
    <property type="entry name" value="Homodimeric domain of signal transducing histidine kinase"/>
    <property type="match status" value="1"/>
</dbReference>
<dbReference type="InterPro" id="IPR036097">
    <property type="entry name" value="HisK_dim/P_sf"/>
</dbReference>
<feature type="transmembrane region" description="Helical" evidence="14">
    <location>
        <begin position="210"/>
        <end position="232"/>
    </location>
</feature>
<keyword evidence="9" id="KW-0418">Kinase</keyword>
<keyword evidence="4" id="KW-1003">Cell membrane</keyword>
<evidence type="ECO:0000256" key="12">
    <source>
        <dbReference type="ARBA" id="ARBA00023012"/>
    </source>
</evidence>
<dbReference type="PANTHER" id="PTHR45528">
    <property type="entry name" value="SENSOR HISTIDINE KINASE CPXA"/>
    <property type="match status" value="1"/>
</dbReference>
<keyword evidence="12" id="KW-0902">Two-component regulatory system</keyword>
<dbReference type="Proteomes" id="UP000092714">
    <property type="component" value="Unassembled WGS sequence"/>
</dbReference>
<sequence length="680" mass="78050">MTGDKLNFKILLLSILVALTPVLYTYLFNSLQFKSMYERFDVSNYYNEFYNGLVEVSDIYIDIDRNINEDGIQKYLEINNTNTTAEGKNREELINIINSKYNNFFNKFIKNSNFEFFVDRGDGTSFTTSTYTNIKDFIEDSRNGYDYVVLFGKNSSNQQGTEVSKSMKTLAGYNEFRSKYDICIRVPKNLEKEDVLYYAKEDIKKYKKTAVIWGVGLALDCILTIGLFINILKNKNKAFNNIFIKLYGSFFTELKLIFMILLGVFLYYICWKTQWYFLGRIIVLTIIGGLLLYLNLAYILKLIFIDKDNASKELKNKSFLLKIYKAILRLFGFIRESFVYKYTAITIISFIFVIVVFVGVACFITFPLSYWIYEPFYSALVVVFILMAIGVIGYVLVIGKEVNKLKKTTSNIVKGNYKNELLVSGPHILREISKDLSNIQEGLESAIDNAVKSERMKGELITNVSHDLKTPLTSIINYVDLLSKDNISDEERKKYIGVLKEKSQRLKVLIEDLFEASKAASGAIELDIVELDPIALLRQTIGELEDKIESSNLQVIKNIPEEKLLILADGKKTFRVFQNLLSNIIKYSMKGSRVYIDVEQDEDYVKIIFKNISESPLNVEAEELMERFKRGDVSRTTEGSGLGLSIAKSLVELQDGEFNIEIDGDLFKAIVKLKNIRDSI</sequence>
<dbReference type="GO" id="GO:0005524">
    <property type="term" value="F:ATP binding"/>
    <property type="evidence" value="ECO:0007669"/>
    <property type="project" value="UniProtKB-KW"/>
</dbReference>
<evidence type="ECO:0000256" key="9">
    <source>
        <dbReference type="ARBA" id="ARBA00022777"/>
    </source>
</evidence>
<dbReference type="InterPro" id="IPR003661">
    <property type="entry name" value="HisK_dim/P_dom"/>
</dbReference>
<keyword evidence="6" id="KW-0808">Transferase</keyword>
<dbReference type="EC" id="2.7.13.3" evidence="3"/>
<feature type="transmembrane region" description="Helical" evidence="14">
    <location>
        <begin position="6"/>
        <end position="27"/>
    </location>
</feature>
<dbReference type="PROSITE" id="PS50109">
    <property type="entry name" value="HIS_KIN"/>
    <property type="match status" value="1"/>
</dbReference>
<evidence type="ECO:0000256" key="3">
    <source>
        <dbReference type="ARBA" id="ARBA00012438"/>
    </source>
</evidence>
<dbReference type="Gene3D" id="3.30.565.10">
    <property type="entry name" value="Histidine kinase-like ATPase, C-terminal domain"/>
    <property type="match status" value="1"/>
</dbReference>
<dbReference type="InterPro" id="IPR005467">
    <property type="entry name" value="His_kinase_dom"/>
</dbReference>
<feature type="domain" description="Histidine kinase" evidence="15">
    <location>
        <begin position="463"/>
        <end position="661"/>
    </location>
</feature>
<evidence type="ECO:0000259" key="15">
    <source>
        <dbReference type="PROSITE" id="PS50109"/>
    </source>
</evidence>
<dbReference type="FunFam" id="1.10.287.130:FF:000008">
    <property type="entry name" value="Two-component sensor histidine kinase"/>
    <property type="match status" value="1"/>
</dbReference>
<keyword evidence="10" id="KW-0067">ATP-binding</keyword>
<feature type="transmembrane region" description="Helical" evidence="14">
    <location>
        <begin position="281"/>
        <end position="299"/>
    </location>
</feature>
<organism evidence="16 17">
    <name type="scientific">Clostridium paraputrificum</name>
    <dbReference type="NCBI Taxonomy" id="29363"/>
    <lineage>
        <taxon>Bacteria</taxon>
        <taxon>Bacillati</taxon>
        <taxon>Bacillota</taxon>
        <taxon>Clostridia</taxon>
        <taxon>Eubacteriales</taxon>
        <taxon>Clostridiaceae</taxon>
        <taxon>Clostridium</taxon>
    </lineage>
</organism>
<comment type="catalytic activity">
    <reaction evidence="1">
        <text>ATP + protein L-histidine = ADP + protein N-phospho-L-histidine.</text>
        <dbReference type="EC" id="2.7.13.3"/>
    </reaction>
</comment>
<dbReference type="SMART" id="SM00387">
    <property type="entry name" value="HATPase_c"/>
    <property type="match status" value="1"/>
</dbReference>
<evidence type="ECO:0000256" key="2">
    <source>
        <dbReference type="ARBA" id="ARBA00004651"/>
    </source>
</evidence>
<evidence type="ECO:0000313" key="17">
    <source>
        <dbReference type="Proteomes" id="UP000092714"/>
    </source>
</evidence>
<evidence type="ECO:0000256" key="5">
    <source>
        <dbReference type="ARBA" id="ARBA00022553"/>
    </source>
</evidence>
<dbReference type="PANTHER" id="PTHR45528:SF1">
    <property type="entry name" value="SENSOR HISTIDINE KINASE CPXA"/>
    <property type="match status" value="1"/>
</dbReference>
<evidence type="ECO:0000256" key="7">
    <source>
        <dbReference type="ARBA" id="ARBA00022692"/>
    </source>
</evidence>
<keyword evidence="13 14" id="KW-0472">Membrane</keyword>
<dbReference type="InterPro" id="IPR003594">
    <property type="entry name" value="HATPase_dom"/>
</dbReference>
<evidence type="ECO:0000256" key="8">
    <source>
        <dbReference type="ARBA" id="ARBA00022741"/>
    </source>
</evidence>
<evidence type="ECO:0000256" key="11">
    <source>
        <dbReference type="ARBA" id="ARBA00022989"/>
    </source>
</evidence>
<comment type="subcellular location">
    <subcellularLocation>
        <location evidence="2">Cell membrane</location>
        <topology evidence="2">Multi-pass membrane protein</topology>
    </subcellularLocation>
</comment>
<dbReference type="Gene3D" id="1.10.287.130">
    <property type="match status" value="1"/>
</dbReference>
<keyword evidence="11 14" id="KW-1133">Transmembrane helix</keyword>
<feature type="transmembrane region" description="Helical" evidence="14">
    <location>
        <begin position="347"/>
        <end position="370"/>
    </location>
</feature>
<dbReference type="InterPro" id="IPR050398">
    <property type="entry name" value="HssS/ArlS-like"/>
</dbReference>
<dbReference type="SMART" id="SM00388">
    <property type="entry name" value="HisKA"/>
    <property type="match status" value="1"/>
</dbReference>
<evidence type="ECO:0000256" key="14">
    <source>
        <dbReference type="SAM" id="Phobius"/>
    </source>
</evidence>
<dbReference type="InterPro" id="IPR036890">
    <property type="entry name" value="HATPase_C_sf"/>
</dbReference>
<dbReference type="SUPFAM" id="SSF55874">
    <property type="entry name" value="ATPase domain of HSP90 chaperone/DNA topoisomerase II/histidine kinase"/>
    <property type="match status" value="1"/>
</dbReference>
<evidence type="ECO:0000313" key="16">
    <source>
        <dbReference type="EMBL" id="OBY10965.1"/>
    </source>
</evidence>
<evidence type="ECO:0000256" key="6">
    <source>
        <dbReference type="ARBA" id="ARBA00022679"/>
    </source>
</evidence>
<dbReference type="AlphaFoldDB" id="A0A1B8RQ80"/>
<feature type="transmembrane region" description="Helical" evidence="14">
    <location>
        <begin position="244"/>
        <end position="269"/>
    </location>
</feature>
<feature type="transmembrane region" description="Helical" evidence="14">
    <location>
        <begin position="376"/>
        <end position="397"/>
    </location>
</feature>
<protein>
    <recommendedName>
        <fullName evidence="3">histidine kinase</fullName>
        <ecNumber evidence="3">2.7.13.3</ecNumber>
    </recommendedName>
</protein>
<name>A0A1B8RQ80_9CLOT</name>
<dbReference type="eggNOG" id="COG2205">
    <property type="taxonomic scope" value="Bacteria"/>
</dbReference>
<gene>
    <name evidence="16" type="ORF">CP373A1_09775</name>
</gene>
<keyword evidence="17" id="KW-1185">Reference proteome</keyword>
<accession>A0A1B8RQ80</accession>
<dbReference type="Pfam" id="PF00512">
    <property type="entry name" value="HisKA"/>
    <property type="match status" value="1"/>
</dbReference>
<evidence type="ECO:0000256" key="13">
    <source>
        <dbReference type="ARBA" id="ARBA00023136"/>
    </source>
</evidence>
<proteinExistence type="predicted"/>
<evidence type="ECO:0000256" key="4">
    <source>
        <dbReference type="ARBA" id="ARBA00022475"/>
    </source>
</evidence>
<dbReference type="GO" id="GO:0005886">
    <property type="term" value="C:plasma membrane"/>
    <property type="evidence" value="ECO:0007669"/>
    <property type="project" value="UniProtKB-SubCell"/>
</dbReference>
<dbReference type="GO" id="GO:0000155">
    <property type="term" value="F:phosphorelay sensor kinase activity"/>
    <property type="evidence" value="ECO:0007669"/>
    <property type="project" value="InterPro"/>
</dbReference>
<keyword evidence="7 14" id="KW-0812">Transmembrane</keyword>
<evidence type="ECO:0000256" key="10">
    <source>
        <dbReference type="ARBA" id="ARBA00022840"/>
    </source>
</evidence>
<dbReference type="CDD" id="cd00082">
    <property type="entry name" value="HisKA"/>
    <property type="match status" value="1"/>
</dbReference>
<reference evidence="16 17" key="1">
    <citation type="submission" date="2016-06" db="EMBL/GenBank/DDBJ databases">
        <authorList>
            <person name="Kjaerup R.B."/>
            <person name="Dalgaard T.S."/>
            <person name="Juul-Madsen H.R."/>
        </authorList>
    </citation>
    <scope>NUCLEOTIDE SEQUENCE [LARGE SCALE GENOMIC DNA]</scope>
    <source>
        <strain evidence="16 17">373-A1</strain>
    </source>
</reference>
<keyword evidence="8" id="KW-0547">Nucleotide-binding</keyword>